<organism evidence="1 2">
    <name type="scientific">Candidatus Beckwithbacteria bacterium GW2011_GWB1_47_15</name>
    <dbReference type="NCBI Taxonomy" id="1618371"/>
    <lineage>
        <taxon>Bacteria</taxon>
        <taxon>Candidatus Beckwithiibacteriota</taxon>
    </lineage>
</organism>
<proteinExistence type="predicted"/>
<dbReference type="AlphaFoldDB" id="A0A0G1RVR7"/>
<gene>
    <name evidence="1" type="ORF">UX85_C0004G0108</name>
</gene>
<accession>A0A0G1RVR7</accession>
<dbReference type="Proteomes" id="UP000033860">
    <property type="component" value="Unassembled WGS sequence"/>
</dbReference>
<protein>
    <submittedName>
        <fullName evidence="1">Uncharacterized protein</fullName>
    </submittedName>
</protein>
<evidence type="ECO:0000313" key="2">
    <source>
        <dbReference type="Proteomes" id="UP000033860"/>
    </source>
</evidence>
<dbReference type="EMBL" id="LCNT01000004">
    <property type="protein sequence ID" value="KKU61186.1"/>
    <property type="molecule type" value="Genomic_DNA"/>
</dbReference>
<reference evidence="1 2" key="1">
    <citation type="journal article" date="2015" name="Nature">
        <title>rRNA introns, odd ribosomes, and small enigmatic genomes across a large radiation of phyla.</title>
        <authorList>
            <person name="Brown C.T."/>
            <person name="Hug L.A."/>
            <person name="Thomas B.C."/>
            <person name="Sharon I."/>
            <person name="Castelle C.J."/>
            <person name="Singh A."/>
            <person name="Wilkins M.J."/>
            <person name="Williams K.H."/>
            <person name="Banfield J.F."/>
        </authorList>
    </citation>
    <scope>NUCLEOTIDE SEQUENCE [LARGE SCALE GENOMIC DNA]</scope>
</reference>
<evidence type="ECO:0000313" key="1">
    <source>
        <dbReference type="EMBL" id="KKU61186.1"/>
    </source>
</evidence>
<name>A0A0G1RVR7_9BACT</name>
<comment type="caution">
    <text evidence="1">The sequence shown here is derived from an EMBL/GenBank/DDBJ whole genome shotgun (WGS) entry which is preliminary data.</text>
</comment>
<sequence>MALVEEGIQHYFDTALPTQKPERVAGMILEFEKEGCVEVRPFKKDERLAGLQNRVFVVCCPGVEVKMVGLEETPEEHQELYKVEGLGYPVFPEEKAIHLVSRVDGEARRGLSFMVSGEYIDGSCNARMIRRAGEGVVNRTVEVKRNEVLAVVATEESLTIKVATKNELAGLGLKLPSRWRRFQGRMVQ</sequence>